<dbReference type="AlphaFoldDB" id="A0A8K0R1D0"/>
<dbReference type="OrthoDB" id="62952at2759"/>
<proteinExistence type="predicted"/>
<evidence type="ECO:0000313" key="1">
    <source>
        <dbReference type="EMBL" id="KAH7079459.1"/>
    </source>
</evidence>
<comment type="caution">
    <text evidence="1">The sequence shown here is derived from an EMBL/GenBank/DDBJ whole genome shotgun (WGS) entry which is preliminary data.</text>
</comment>
<dbReference type="Proteomes" id="UP000813461">
    <property type="component" value="Unassembled WGS sequence"/>
</dbReference>
<reference evidence="1" key="1">
    <citation type="journal article" date="2021" name="Nat. Commun.">
        <title>Genetic determinants of endophytism in the Arabidopsis root mycobiome.</title>
        <authorList>
            <person name="Mesny F."/>
            <person name="Miyauchi S."/>
            <person name="Thiergart T."/>
            <person name="Pickel B."/>
            <person name="Atanasova L."/>
            <person name="Karlsson M."/>
            <person name="Huettel B."/>
            <person name="Barry K.W."/>
            <person name="Haridas S."/>
            <person name="Chen C."/>
            <person name="Bauer D."/>
            <person name="Andreopoulos W."/>
            <person name="Pangilinan J."/>
            <person name="LaButti K."/>
            <person name="Riley R."/>
            <person name="Lipzen A."/>
            <person name="Clum A."/>
            <person name="Drula E."/>
            <person name="Henrissat B."/>
            <person name="Kohler A."/>
            <person name="Grigoriev I.V."/>
            <person name="Martin F.M."/>
            <person name="Hacquard S."/>
        </authorList>
    </citation>
    <scope>NUCLEOTIDE SEQUENCE</scope>
    <source>
        <strain evidence="1">MPI-SDFR-AT-0120</strain>
    </source>
</reference>
<sequence length="95" mass="10936">MYFTSLPAEIRNQIYVYALTSPTGSLTFDPLRGRFDVSDIGAGLLITSRSLYEETRYLPLQLNQLVIDAWGYMGLLSKLNRLEQDMGWMLRVDVR</sequence>
<evidence type="ECO:0000313" key="2">
    <source>
        <dbReference type="Proteomes" id="UP000813461"/>
    </source>
</evidence>
<name>A0A8K0R1D0_9PLEO</name>
<protein>
    <submittedName>
        <fullName evidence="1">Uncharacterized protein</fullName>
    </submittedName>
</protein>
<accession>A0A8K0R1D0</accession>
<gene>
    <name evidence="1" type="ORF">FB567DRAFT_122706</name>
</gene>
<keyword evidence="2" id="KW-1185">Reference proteome</keyword>
<organism evidence="1 2">
    <name type="scientific">Paraphoma chrysanthemicola</name>
    <dbReference type="NCBI Taxonomy" id="798071"/>
    <lineage>
        <taxon>Eukaryota</taxon>
        <taxon>Fungi</taxon>
        <taxon>Dikarya</taxon>
        <taxon>Ascomycota</taxon>
        <taxon>Pezizomycotina</taxon>
        <taxon>Dothideomycetes</taxon>
        <taxon>Pleosporomycetidae</taxon>
        <taxon>Pleosporales</taxon>
        <taxon>Pleosporineae</taxon>
        <taxon>Phaeosphaeriaceae</taxon>
        <taxon>Paraphoma</taxon>
    </lineage>
</organism>
<dbReference type="EMBL" id="JAGMVJ010000016">
    <property type="protein sequence ID" value="KAH7079459.1"/>
    <property type="molecule type" value="Genomic_DNA"/>
</dbReference>